<dbReference type="Gene3D" id="3.40.50.720">
    <property type="entry name" value="NAD(P)-binding Rossmann-like Domain"/>
    <property type="match status" value="1"/>
</dbReference>
<feature type="domain" description="CoA-binding" evidence="3">
    <location>
        <begin position="123"/>
        <end position="229"/>
    </location>
</feature>
<dbReference type="InterPro" id="IPR027417">
    <property type="entry name" value="P-loop_NTPase"/>
</dbReference>
<dbReference type="SMART" id="SM00382">
    <property type="entry name" value="AAA"/>
    <property type="match status" value="1"/>
</dbReference>
<dbReference type="SUPFAM" id="SSF51735">
    <property type="entry name" value="NAD(P)-binding Rossmann-fold domains"/>
    <property type="match status" value="1"/>
</dbReference>
<name>A0A7S3LP73_9STRA</name>
<dbReference type="GO" id="GO:0016887">
    <property type="term" value="F:ATP hydrolysis activity"/>
    <property type="evidence" value="ECO:0007669"/>
    <property type="project" value="InterPro"/>
</dbReference>
<reference evidence="4" key="1">
    <citation type="submission" date="2021-01" db="EMBL/GenBank/DDBJ databases">
        <authorList>
            <person name="Corre E."/>
            <person name="Pelletier E."/>
            <person name="Niang G."/>
            <person name="Scheremetjew M."/>
            <person name="Finn R."/>
            <person name="Kale V."/>
            <person name="Holt S."/>
            <person name="Cochrane G."/>
            <person name="Meng A."/>
            <person name="Brown T."/>
            <person name="Cohen L."/>
        </authorList>
    </citation>
    <scope>NUCLEOTIDE SEQUENCE</scope>
    <source>
        <strain evidence="4">GSBS06</strain>
    </source>
</reference>
<evidence type="ECO:0000259" key="3">
    <source>
        <dbReference type="SMART" id="SM00881"/>
    </source>
</evidence>
<evidence type="ECO:0000256" key="1">
    <source>
        <dbReference type="SAM" id="MobiDB-lite"/>
    </source>
</evidence>
<dbReference type="InterPro" id="IPR003960">
    <property type="entry name" value="ATPase_AAA_CS"/>
</dbReference>
<organism evidence="4">
    <name type="scientific">Aplanochytrium stocchinoi</name>
    <dbReference type="NCBI Taxonomy" id="215587"/>
    <lineage>
        <taxon>Eukaryota</taxon>
        <taxon>Sar</taxon>
        <taxon>Stramenopiles</taxon>
        <taxon>Bigyra</taxon>
        <taxon>Labyrinthulomycetes</taxon>
        <taxon>Thraustochytrida</taxon>
        <taxon>Thraustochytriidae</taxon>
        <taxon>Aplanochytrium</taxon>
    </lineage>
</organism>
<gene>
    <name evidence="4" type="ORF">ASTO00021_LOCUS7861</name>
</gene>
<dbReference type="SMART" id="SM00881">
    <property type="entry name" value="CoA_binding"/>
    <property type="match status" value="1"/>
</dbReference>
<dbReference type="PANTHER" id="PTHR23074:SF83">
    <property type="entry name" value="VACUOLAR PROTEIN SORTING-ASSOCIATED PROTEIN 4A"/>
    <property type="match status" value="1"/>
</dbReference>
<feature type="region of interest" description="Disordered" evidence="1">
    <location>
        <begin position="418"/>
        <end position="459"/>
    </location>
</feature>
<protein>
    <recommendedName>
        <fullName evidence="5">AAA+ ATPase domain-containing protein</fullName>
    </recommendedName>
</protein>
<feature type="domain" description="AAA+ ATPase" evidence="2">
    <location>
        <begin position="610"/>
        <end position="740"/>
    </location>
</feature>
<dbReference type="InterPro" id="IPR036291">
    <property type="entry name" value="NAD(P)-bd_dom_sf"/>
</dbReference>
<dbReference type="AlphaFoldDB" id="A0A7S3LP73"/>
<dbReference type="InterPro" id="IPR003959">
    <property type="entry name" value="ATPase_AAA_core"/>
</dbReference>
<feature type="compositionally biased region" description="Low complexity" evidence="1">
    <location>
        <begin position="418"/>
        <end position="440"/>
    </location>
</feature>
<dbReference type="PANTHER" id="PTHR23074">
    <property type="entry name" value="AAA DOMAIN-CONTAINING"/>
    <property type="match status" value="1"/>
</dbReference>
<evidence type="ECO:0000259" key="2">
    <source>
        <dbReference type="SMART" id="SM00382"/>
    </source>
</evidence>
<dbReference type="Gene3D" id="3.40.50.300">
    <property type="entry name" value="P-loop containing nucleotide triphosphate hydrolases"/>
    <property type="match status" value="1"/>
</dbReference>
<feature type="region of interest" description="Disordered" evidence="1">
    <location>
        <begin position="73"/>
        <end position="93"/>
    </location>
</feature>
<dbReference type="PROSITE" id="PS00674">
    <property type="entry name" value="AAA"/>
    <property type="match status" value="1"/>
</dbReference>
<dbReference type="EMBL" id="HBIN01010502">
    <property type="protein sequence ID" value="CAE0437604.1"/>
    <property type="molecule type" value="Transcribed_RNA"/>
</dbReference>
<dbReference type="SUPFAM" id="SSF52540">
    <property type="entry name" value="P-loop containing nucleoside triphosphate hydrolases"/>
    <property type="match status" value="1"/>
</dbReference>
<dbReference type="Pfam" id="PF00004">
    <property type="entry name" value="AAA"/>
    <property type="match status" value="1"/>
</dbReference>
<feature type="region of interest" description="Disordered" evidence="1">
    <location>
        <begin position="48"/>
        <end position="67"/>
    </location>
</feature>
<evidence type="ECO:0008006" key="5">
    <source>
        <dbReference type="Google" id="ProtNLM"/>
    </source>
</evidence>
<dbReference type="Pfam" id="PF02629">
    <property type="entry name" value="CoA_binding"/>
    <property type="match status" value="1"/>
</dbReference>
<dbReference type="InterPro" id="IPR050304">
    <property type="entry name" value="MT-severing_AAA_ATPase"/>
</dbReference>
<evidence type="ECO:0000313" key="4">
    <source>
        <dbReference type="EMBL" id="CAE0437604.1"/>
    </source>
</evidence>
<sequence length="851" mass="94482">MDLKKIFSSTVSCEACAERVGTTKDGTHTSTHTGAVSAASNSLDAVYTKPKRRNSNKNSSSSTPLVYRYRYSNNANANANKTKNKKKRPRAGASYCTLDESPKTATGVHCVEASESCNGYNGLNYYNNNVVIMGAGRLGQSLVGFRSNSSNINGIKVVGVFDNDPTKIGLNIGVGERVVVESEEKLPHRVLEHFVRRGIIAVPPLNAQEAANALVNAGVRLILNYAPINIDVPQDVHIERIDPAVQFSRLAVISPVPTQKSSFLKTLFRNLEDASDSFDEGGNISLFHNMKTDCESITLKQKDFKFNATRALQVLFWQFPLTLEYYRPNGTDSDGNGAKEIILLEQLAPYGAQKEEGESDDTDDEEYDSFFTFLVSERKRERELEEGSVSTATSMTLSVSDKNIPLEVSSSRNISIESYSGSSGTLSPSSHPSSSEPESSVLFEEDEDRDDMMQSVVPGKKTPGELEIVEKVLNVRPSSAGSNFRDEGLIRRSLSSPSLVSQNISRDSVIYSQANSFESNKDLQRKELGKYKQTREYKNENPMAVSMEPQHAFNGPLDTVDGTTEKWCVKTRPDICFKDVAGLDEAKFSLREFLATRDVPCENDVNATSPWRSLLLYGPPGCGKSMVALAAIGEMFDSYTFFAVSATDLIVSHSNNGGCPSVRELFEYALRRKSTHPIVIFIDNVDQLCKHKHLKAELLQQLDALRNNRVLLLAATNLPWDIDIALFRHFEKRAVVPLPDIEARRKIFEQSEALKIISTSEDLNRLASATKEFSASDLLLVVKDALMQPKRRHMDSSHLSIDDFMRSAQGTRPTISREIIRLYNSFGKKFGHAPVSSEEQDEVRHHLSLYS</sequence>
<dbReference type="Gene3D" id="1.10.8.60">
    <property type="match status" value="1"/>
</dbReference>
<dbReference type="GO" id="GO:0005524">
    <property type="term" value="F:ATP binding"/>
    <property type="evidence" value="ECO:0007669"/>
    <property type="project" value="InterPro"/>
</dbReference>
<accession>A0A7S3LP73</accession>
<dbReference type="InterPro" id="IPR003781">
    <property type="entry name" value="CoA-bd"/>
</dbReference>
<proteinExistence type="predicted"/>
<dbReference type="InterPro" id="IPR003593">
    <property type="entry name" value="AAA+_ATPase"/>
</dbReference>